<evidence type="ECO:0000313" key="1">
    <source>
        <dbReference type="EMBL" id="KAJ0017498.1"/>
    </source>
</evidence>
<evidence type="ECO:0000313" key="2">
    <source>
        <dbReference type="Proteomes" id="UP001163603"/>
    </source>
</evidence>
<comment type="caution">
    <text evidence="1">The sequence shown here is derived from an EMBL/GenBank/DDBJ whole genome shotgun (WGS) entry which is preliminary data.</text>
</comment>
<dbReference type="Proteomes" id="UP001163603">
    <property type="component" value="Chromosome 12"/>
</dbReference>
<accession>A0ACC0XIR5</accession>
<name>A0ACC0XIR5_9ROSI</name>
<proteinExistence type="predicted"/>
<organism evidence="1 2">
    <name type="scientific">Pistacia integerrima</name>
    <dbReference type="NCBI Taxonomy" id="434235"/>
    <lineage>
        <taxon>Eukaryota</taxon>
        <taxon>Viridiplantae</taxon>
        <taxon>Streptophyta</taxon>
        <taxon>Embryophyta</taxon>
        <taxon>Tracheophyta</taxon>
        <taxon>Spermatophyta</taxon>
        <taxon>Magnoliopsida</taxon>
        <taxon>eudicotyledons</taxon>
        <taxon>Gunneridae</taxon>
        <taxon>Pentapetalae</taxon>
        <taxon>rosids</taxon>
        <taxon>malvids</taxon>
        <taxon>Sapindales</taxon>
        <taxon>Anacardiaceae</taxon>
        <taxon>Pistacia</taxon>
    </lineage>
</organism>
<protein>
    <submittedName>
        <fullName evidence="1">Uncharacterized protein</fullName>
    </submittedName>
</protein>
<dbReference type="EMBL" id="CM047747">
    <property type="protein sequence ID" value="KAJ0017498.1"/>
    <property type="molecule type" value="Genomic_DNA"/>
</dbReference>
<sequence>MSSTSRRASVHFSNPK</sequence>
<reference evidence="2" key="1">
    <citation type="journal article" date="2023" name="G3 (Bethesda)">
        <title>Genome assembly and association tests identify interacting loci associated with vigor, precocity, and sex in interspecific pistachio rootstocks.</title>
        <authorList>
            <person name="Palmer W."/>
            <person name="Jacygrad E."/>
            <person name="Sagayaradj S."/>
            <person name="Cavanaugh K."/>
            <person name="Han R."/>
            <person name="Bertier L."/>
            <person name="Beede B."/>
            <person name="Kafkas S."/>
            <person name="Golino D."/>
            <person name="Preece J."/>
            <person name="Michelmore R."/>
        </authorList>
    </citation>
    <scope>NUCLEOTIDE SEQUENCE [LARGE SCALE GENOMIC DNA]</scope>
</reference>
<keyword evidence="2" id="KW-1185">Reference proteome</keyword>
<gene>
    <name evidence="1" type="ORF">Pint_10977</name>
</gene>